<dbReference type="Pfam" id="PF00651">
    <property type="entry name" value="BTB"/>
    <property type="match status" value="1"/>
</dbReference>
<gene>
    <name evidence="3" type="ORF">AFUS01_LOCUS23243</name>
</gene>
<keyword evidence="4" id="KW-1185">Reference proteome</keyword>
<comment type="caution">
    <text evidence="3">The sequence shown here is derived from an EMBL/GenBank/DDBJ whole genome shotgun (WGS) entry which is preliminary data.</text>
</comment>
<dbReference type="PROSITE" id="PS50097">
    <property type="entry name" value="BTB"/>
    <property type="match status" value="1"/>
</dbReference>
<evidence type="ECO:0000313" key="4">
    <source>
        <dbReference type="Proteomes" id="UP000708208"/>
    </source>
</evidence>
<dbReference type="OrthoDB" id="8294202at2759"/>
<dbReference type="EMBL" id="CAJVCH010278135">
    <property type="protein sequence ID" value="CAG7734880.1"/>
    <property type="molecule type" value="Genomic_DNA"/>
</dbReference>
<evidence type="ECO:0000313" key="3">
    <source>
        <dbReference type="EMBL" id="CAG7734880.1"/>
    </source>
</evidence>
<name>A0A8J2K8W9_9HEXA</name>
<dbReference type="SMART" id="SM00225">
    <property type="entry name" value="BTB"/>
    <property type="match status" value="1"/>
</dbReference>
<evidence type="ECO:0000259" key="2">
    <source>
        <dbReference type="PROSITE" id="PS50097"/>
    </source>
</evidence>
<evidence type="ECO:0000256" key="1">
    <source>
        <dbReference type="SAM" id="MobiDB-lite"/>
    </source>
</evidence>
<feature type="region of interest" description="Disordered" evidence="1">
    <location>
        <begin position="414"/>
        <end position="447"/>
    </location>
</feature>
<feature type="compositionally biased region" description="Basic and acidic residues" evidence="1">
    <location>
        <begin position="17"/>
        <end position="27"/>
    </location>
</feature>
<feature type="compositionally biased region" description="Basic residues" evidence="1">
    <location>
        <begin position="194"/>
        <end position="203"/>
    </location>
</feature>
<feature type="domain" description="BTB" evidence="2">
    <location>
        <begin position="53"/>
        <end position="121"/>
    </location>
</feature>
<feature type="compositionally biased region" description="Polar residues" evidence="1">
    <location>
        <begin position="414"/>
        <end position="430"/>
    </location>
</feature>
<sequence>MRPGRLSLKAGLSSTSRDMKCLTSKDDGGPQKVMKEYFESQNIAATVATESPTDVLLIFDDGIIPTHAAILSGSSSFFKNIFETQGFIINPVREILMPEFSLQIMQKVIHLIYTSQVHLKSEKEAEEVRRIIKYLNIHVDSNLISVKILKSSTPATIKEVKVVPKSAKSQLLRKPLVMNSIVESSAEEDISPKGQKKSVRASQKKMPNDHTDSETDSKSGIKADSDDSDSDFDYAEKKIQKIRTRASKKVQTLKSTGGKDGRIQAVSVSVENLQSATNISVSNGKSVTKNTIATVRSVQNESSDGTDTSTDYDADETRYKNKKWFMLEAERCQKCKTSHKTAALASQCLTGHGRLRCYFCFRVVKNTEMLFNHFQRAHKKAGRENFVMCPFCDQSIPFKSVSCHVISLHLTDSNRSQNNPKTVNRSSTAGVNIPPAKRTKLASTTEQKESDLRVGNLDCTIRHVKSNGKSWVFVLRRERP</sequence>
<feature type="compositionally biased region" description="Basic and acidic residues" evidence="1">
    <location>
        <begin position="206"/>
        <end position="225"/>
    </location>
</feature>
<dbReference type="InterPro" id="IPR000210">
    <property type="entry name" value="BTB/POZ_dom"/>
</dbReference>
<organism evidence="3 4">
    <name type="scientific">Allacma fusca</name>
    <dbReference type="NCBI Taxonomy" id="39272"/>
    <lineage>
        <taxon>Eukaryota</taxon>
        <taxon>Metazoa</taxon>
        <taxon>Ecdysozoa</taxon>
        <taxon>Arthropoda</taxon>
        <taxon>Hexapoda</taxon>
        <taxon>Collembola</taxon>
        <taxon>Symphypleona</taxon>
        <taxon>Sminthuridae</taxon>
        <taxon>Allacma</taxon>
    </lineage>
</organism>
<accession>A0A8J2K8W9</accession>
<protein>
    <recommendedName>
        <fullName evidence="2">BTB domain-containing protein</fullName>
    </recommendedName>
</protein>
<dbReference type="AlphaFoldDB" id="A0A8J2K8W9"/>
<feature type="region of interest" description="Disordered" evidence="1">
    <location>
        <begin position="1"/>
        <end position="27"/>
    </location>
</feature>
<feature type="region of interest" description="Disordered" evidence="1">
    <location>
        <begin position="184"/>
        <end position="230"/>
    </location>
</feature>
<reference evidence="3" key="1">
    <citation type="submission" date="2021-06" db="EMBL/GenBank/DDBJ databases">
        <authorList>
            <person name="Hodson N. C."/>
            <person name="Mongue J. A."/>
            <person name="Jaron S. K."/>
        </authorList>
    </citation>
    <scope>NUCLEOTIDE SEQUENCE</scope>
</reference>
<proteinExistence type="predicted"/>
<dbReference type="Proteomes" id="UP000708208">
    <property type="component" value="Unassembled WGS sequence"/>
</dbReference>